<keyword evidence="3 9" id="KW-0812">Transmembrane</keyword>
<dbReference type="SUPFAM" id="SSF90123">
    <property type="entry name" value="ABC transporter transmembrane region"/>
    <property type="match status" value="2"/>
</dbReference>
<feature type="domain" description="ABC transporter" evidence="10">
    <location>
        <begin position="657"/>
        <end position="883"/>
    </location>
</feature>
<name>A0A8H6XTR2_9AGAR</name>
<keyword evidence="13" id="KW-1185">Reference proteome</keyword>
<keyword evidence="7 9" id="KW-0472">Membrane</keyword>
<dbReference type="PROSITE" id="PS00211">
    <property type="entry name" value="ABC_TRANSPORTER_1"/>
    <property type="match status" value="2"/>
</dbReference>
<feature type="transmembrane region" description="Helical" evidence="9">
    <location>
        <begin position="548"/>
        <end position="570"/>
    </location>
</feature>
<evidence type="ECO:0000256" key="5">
    <source>
        <dbReference type="ARBA" id="ARBA00022840"/>
    </source>
</evidence>
<evidence type="ECO:0000256" key="8">
    <source>
        <dbReference type="SAM" id="MobiDB-lite"/>
    </source>
</evidence>
<organism evidence="12 13">
    <name type="scientific">Mycena sanguinolenta</name>
    <dbReference type="NCBI Taxonomy" id="230812"/>
    <lineage>
        <taxon>Eukaryota</taxon>
        <taxon>Fungi</taxon>
        <taxon>Dikarya</taxon>
        <taxon>Basidiomycota</taxon>
        <taxon>Agaricomycotina</taxon>
        <taxon>Agaricomycetes</taxon>
        <taxon>Agaricomycetidae</taxon>
        <taxon>Agaricales</taxon>
        <taxon>Marasmiineae</taxon>
        <taxon>Mycenaceae</taxon>
        <taxon>Mycena</taxon>
    </lineage>
</organism>
<feature type="transmembrane region" description="Helical" evidence="9">
    <location>
        <begin position="22"/>
        <end position="43"/>
    </location>
</feature>
<dbReference type="CDD" id="cd03244">
    <property type="entry name" value="ABCC_MRP_domain2"/>
    <property type="match status" value="1"/>
</dbReference>
<feature type="transmembrane region" description="Helical" evidence="9">
    <location>
        <begin position="1018"/>
        <end position="1038"/>
    </location>
</feature>
<feature type="region of interest" description="Disordered" evidence="8">
    <location>
        <begin position="886"/>
        <end position="913"/>
    </location>
</feature>
<dbReference type="PANTHER" id="PTHR24223">
    <property type="entry name" value="ATP-BINDING CASSETTE SUB-FAMILY C"/>
    <property type="match status" value="1"/>
</dbReference>
<feature type="domain" description="ABC transmembrane type-1" evidence="11">
    <location>
        <begin position="1020"/>
        <end position="1258"/>
    </location>
</feature>
<comment type="caution">
    <text evidence="12">The sequence shown here is derived from an EMBL/GenBank/DDBJ whole genome shotgun (WGS) entry which is preliminary data.</text>
</comment>
<dbReference type="CDD" id="cd18604">
    <property type="entry name" value="ABC_6TM_VMR1_D2_like"/>
    <property type="match status" value="1"/>
</dbReference>
<dbReference type="InterPro" id="IPR027417">
    <property type="entry name" value="P-loop_NTPase"/>
</dbReference>
<dbReference type="PROSITE" id="PS50893">
    <property type="entry name" value="ABC_TRANSPORTER_2"/>
    <property type="match status" value="2"/>
</dbReference>
<dbReference type="Proteomes" id="UP000623467">
    <property type="component" value="Unassembled WGS sequence"/>
</dbReference>
<feature type="transmembrane region" description="Helical" evidence="9">
    <location>
        <begin position="150"/>
        <end position="172"/>
    </location>
</feature>
<dbReference type="CDD" id="cd03250">
    <property type="entry name" value="ABCC_MRP_domain1"/>
    <property type="match status" value="1"/>
</dbReference>
<dbReference type="GO" id="GO:0016887">
    <property type="term" value="F:ATP hydrolysis activity"/>
    <property type="evidence" value="ECO:0007669"/>
    <property type="project" value="InterPro"/>
</dbReference>
<dbReference type="GO" id="GO:0005524">
    <property type="term" value="F:ATP binding"/>
    <property type="evidence" value="ECO:0007669"/>
    <property type="project" value="UniProtKB-KW"/>
</dbReference>
<dbReference type="InterPro" id="IPR036640">
    <property type="entry name" value="ABC1_TM_sf"/>
</dbReference>
<evidence type="ECO:0000256" key="6">
    <source>
        <dbReference type="ARBA" id="ARBA00022989"/>
    </source>
</evidence>
<reference evidence="12" key="1">
    <citation type="submission" date="2020-05" db="EMBL/GenBank/DDBJ databases">
        <title>Mycena genomes resolve the evolution of fungal bioluminescence.</title>
        <authorList>
            <person name="Tsai I.J."/>
        </authorList>
    </citation>
    <scope>NUCLEOTIDE SEQUENCE</scope>
    <source>
        <strain evidence="12">160909Yilan</strain>
    </source>
</reference>
<dbReference type="Pfam" id="PF00664">
    <property type="entry name" value="ABC_membrane"/>
    <property type="match status" value="2"/>
</dbReference>
<evidence type="ECO:0000256" key="9">
    <source>
        <dbReference type="SAM" id="Phobius"/>
    </source>
</evidence>
<dbReference type="InterPro" id="IPR017871">
    <property type="entry name" value="ABC_transporter-like_CS"/>
</dbReference>
<dbReference type="Gene3D" id="3.40.50.300">
    <property type="entry name" value="P-loop containing nucleotide triphosphate hydrolases"/>
    <property type="match status" value="2"/>
</dbReference>
<feature type="transmembrane region" description="Helical" evidence="9">
    <location>
        <begin position="86"/>
        <end position="108"/>
    </location>
</feature>
<evidence type="ECO:0000313" key="13">
    <source>
        <dbReference type="Proteomes" id="UP000623467"/>
    </source>
</evidence>
<feature type="transmembrane region" description="Helical" evidence="9">
    <location>
        <begin position="424"/>
        <end position="446"/>
    </location>
</feature>
<evidence type="ECO:0000256" key="2">
    <source>
        <dbReference type="ARBA" id="ARBA00022448"/>
    </source>
</evidence>
<dbReference type="PROSITE" id="PS50929">
    <property type="entry name" value="ABC_TM1F"/>
    <property type="match status" value="2"/>
</dbReference>
<feature type="transmembrane region" description="Helical" evidence="9">
    <location>
        <begin position="179"/>
        <end position="200"/>
    </location>
</feature>
<dbReference type="InterPro" id="IPR003593">
    <property type="entry name" value="AAA+_ATPase"/>
</dbReference>
<feature type="transmembrane region" description="Helical" evidence="9">
    <location>
        <begin position="576"/>
        <end position="595"/>
    </location>
</feature>
<dbReference type="SUPFAM" id="SSF52540">
    <property type="entry name" value="P-loop containing nucleoside triphosphate hydrolases"/>
    <property type="match status" value="2"/>
</dbReference>
<sequence>MVPLCPSSEPNSFAFNDPCIRAAWSALLPAVLVFLLCLASIPVPTLVKKHLFNPVQDFLTLEEAEALSGALPYNEAVDSQPGGSKWTATVLASLGLVQILLWIGVGVTEVAFGTLGIGKILPFLFAVPWCYAFLRPLVKNSIITAPMDLFWLFFLEFAGAVLLLGGVLLGFGTVPRNTITFFVGNMILTTCLLVVVLRLPLGVPIRKPLPDELQPAPEDYTSLFSWITFAWVYPLIRRGANDMLAEKDVWDLSPTMQARPVFDKFTQLKRSSLLRSIIRAHFSDFLLDASLSVLSVFLNFSGPFFMNLILATLEHPVEGGRRLAYLYALLAFACQIAKSESNAMHFFYARRASTRMKTELMVAIYEKALKRCDFTGIVDAEAQAEAKATKTAKAGKKDGKTDTAAVKQDNETLGPKAGAQLGKIVNLMSVDTTTVVAIPIQMFYLYSAPFEIAISVVFLYRLLGWASFSGIVFVVLLMPLNYFIAKLNVKYEKGIVNARDKRTNVVNELISSIKFIKFGGAEERWLKKVNDARDVELSWLWKSRFMQLTFYLTWMLLPISISVSAFYVYIKQGNDLTVATAFTALSIFNMLNLPLSIVPFMISELLQAGVALSRISKFLEEDEVSDGVSALKLQPAEDDSVSSGLVIENGSFKWNELAEDDHTKPPEAETSIEETRFELRDISVSFPEGKLTCVVGPTASGKTALLQALLGEMTCLPGTQIKPPKSAKVDENGLMHCMSYSAQTPWLQMFWRPALSLPDLAILPDGDRTEIGVRGVTLSGGQKARVALARAVYAWTKYVLLDDPLSAVDSHTSRILFEKLFCGPLLKDRTVVLVTHHIDLLLSGNEDSGAHYIVRMLDGRIDAQGTVQHLRAQGLLEAIKHDLKNESPPEASVAEENEDKAEAKPASSQPVTKLVEEEEQAKGDVEWRIYKTYFQASGYSIWGIIGILITAVELVELGQKFWMKAWLIWGEAYQATSVLEYLSSVSFQGVHQTVLNSLPTSTPFAPAFDFPSPYDHPMFYVGIYTLIGLGSAFLRIAIDGVQLYGALRASRSLFRELLSKLAYSTFRWFDATPKGRILNRVGKDISTVDTSLSQSMYNLIQTLASLGAAILTVGVVFPSFLIPGLLLSFAYYKLSVGYLHSSRDLRRMEANTRSPIFTGFSELLEGIVTVRAFGVEKRFLQSMYGMVDRTTRLGYSFWQANRWLLLNFDYLGATAVLFTSLLSVSAFVPAGLAGICITSAMTFSHMSYFACRFYTNLQVDLNAVERVVNYLEIPQEPPAVIESNRPPAYWPSSSSNTDLLVVEDLEVKYAPNLPSVLHRISFALRARERVGILGRTGSGKSTLATSLLRFVEPTNGRIIVDGIDISTIGLNDLRTRLTFIPQDATLFSGTIRENLDPFNEYEEAELEAVLYRVHLHQNQSAHPSRRTSARGSPVAELEADTEAASVSGVSSVTEVDSKPVISLDSMVSTEGTNFSHGQRQLIALARALLRQSSIIILDEATSSIDFETDRKIQKTIREEFTDSLLVTIAHRINSVIDYDRLIILDQGKIAQFDTPYNLIQSEGIFRDMCKKTGAFSELEAAAKGASQRL</sequence>
<feature type="domain" description="ABC transmembrane type-1" evidence="11">
    <location>
        <begin position="291"/>
        <end position="607"/>
    </location>
</feature>
<feature type="transmembrane region" description="Helical" evidence="9">
    <location>
        <begin position="325"/>
        <end position="348"/>
    </location>
</feature>
<feature type="transmembrane region" description="Helical" evidence="9">
    <location>
        <begin position="458"/>
        <end position="484"/>
    </location>
</feature>
<dbReference type="CDD" id="cd18596">
    <property type="entry name" value="ABC_6TM_VMR1_D1_like"/>
    <property type="match status" value="1"/>
</dbReference>
<keyword evidence="4" id="KW-0547">Nucleotide-binding</keyword>
<evidence type="ECO:0000259" key="10">
    <source>
        <dbReference type="PROSITE" id="PS50893"/>
    </source>
</evidence>
<dbReference type="EMBL" id="JACAZH010000019">
    <property type="protein sequence ID" value="KAF7346252.1"/>
    <property type="molecule type" value="Genomic_DNA"/>
</dbReference>
<accession>A0A8H6XTR2</accession>
<dbReference type="Gene3D" id="1.20.1560.10">
    <property type="entry name" value="ABC transporter type 1, transmembrane domain"/>
    <property type="match status" value="2"/>
</dbReference>
<evidence type="ECO:0000256" key="4">
    <source>
        <dbReference type="ARBA" id="ARBA00022741"/>
    </source>
</evidence>
<keyword evidence="6 9" id="KW-1133">Transmembrane helix</keyword>
<feature type="transmembrane region" description="Helical" evidence="9">
    <location>
        <begin position="120"/>
        <end position="138"/>
    </location>
</feature>
<evidence type="ECO:0000313" key="12">
    <source>
        <dbReference type="EMBL" id="KAF7346252.1"/>
    </source>
</evidence>
<dbReference type="GO" id="GO:0140359">
    <property type="term" value="F:ABC-type transporter activity"/>
    <property type="evidence" value="ECO:0007669"/>
    <property type="project" value="InterPro"/>
</dbReference>
<dbReference type="PANTHER" id="PTHR24223:SF415">
    <property type="entry name" value="FI20190P1"/>
    <property type="match status" value="1"/>
</dbReference>
<dbReference type="InterPro" id="IPR003439">
    <property type="entry name" value="ABC_transporter-like_ATP-bd"/>
</dbReference>
<keyword evidence="2" id="KW-0813">Transport</keyword>
<gene>
    <name evidence="12" type="ORF">MSAN_01852400</name>
</gene>
<feature type="transmembrane region" description="Helical" evidence="9">
    <location>
        <begin position="220"/>
        <end position="236"/>
    </location>
</feature>
<dbReference type="OrthoDB" id="6500128at2759"/>
<dbReference type="Pfam" id="PF00005">
    <property type="entry name" value="ABC_tran"/>
    <property type="match status" value="2"/>
</dbReference>
<protein>
    <submittedName>
        <fullName evidence="12">ATP-dependent bile acid permease</fullName>
    </submittedName>
</protein>
<dbReference type="InterPro" id="IPR050173">
    <property type="entry name" value="ABC_transporter_C-like"/>
</dbReference>
<feature type="transmembrane region" description="Helical" evidence="9">
    <location>
        <begin position="1210"/>
        <end position="1237"/>
    </location>
</feature>
<evidence type="ECO:0000256" key="1">
    <source>
        <dbReference type="ARBA" id="ARBA00004370"/>
    </source>
</evidence>
<evidence type="ECO:0000256" key="7">
    <source>
        <dbReference type="ARBA" id="ARBA00023136"/>
    </source>
</evidence>
<dbReference type="SMART" id="SM00382">
    <property type="entry name" value="AAA"/>
    <property type="match status" value="2"/>
</dbReference>
<feature type="transmembrane region" description="Helical" evidence="9">
    <location>
        <begin position="936"/>
        <end position="955"/>
    </location>
</feature>
<evidence type="ECO:0000259" key="11">
    <source>
        <dbReference type="PROSITE" id="PS50929"/>
    </source>
</evidence>
<feature type="domain" description="ABC transporter" evidence="10">
    <location>
        <begin position="1302"/>
        <end position="1571"/>
    </location>
</feature>
<proteinExistence type="predicted"/>
<dbReference type="InterPro" id="IPR011527">
    <property type="entry name" value="ABC1_TM_dom"/>
</dbReference>
<keyword evidence="5" id="KW-0067">ATP-binding</keyword>
<evidence type="ECO:0000256" key="3">
    <source>
        <dbReference type="ARBA" id="ARBA00022692"/>
    </source>
</evidence>
<feature type="transmembrane region" description="Helical" evidence="9">
    <location>
        <begin position="1103"/>
        <end position="1132"/>
    </location>
</feature>
<dbReference type="GO" id="GO:0016020">
    <property type="term" value="C:membrane"/>
    <property type="evidence" value="ECO:0007669"/>
    <property type="project" value="UniProtKB-SubCell"/>
</dbReference>
<comment type="subcellular location">
    <subcellularLocation>
        <location evidence="1">Membrane</location>
    </subcellularLocation>
</comment>
<feature type="transmembrane region" description="Helical" evidence="9">
    <location>
        <begin position="285"/>
        <end position="305"/>
    </location>
</feature>